<dbReference type="InterPro" id="IPR006680">
    <property type="entry name" value="Amidohydro-rel"/>
</dbReference>
<dbReference type="InterPro" id="IPR057744">
    <property type="entry name" value="OTAase-like"/>
</dbReference>
<dbReference type="Gene3D" id="3.20.20.140">
    <property type="entry name" value="Metal-dependent hydrolases"/>
    <property type="match status" value="1"/>
</dbReference>
<sequence>MGVDGAGAGLLVTNVRVFDGTGAEAAPGYVRVERDRIAEVVLDRPFPSGPPGGATVLDGGGRTLIPGLTDAHVHLFAAGGTMAELQLAPTGTVYYQALAAARSMLMRGFTTVRDMAGDTEPLRRVLDRGLFPGPRIYPSQAAVSQTSGHGDFGTVHDAPTALGGPPARSEQLGFTRVADGPERVLAAVREQLRKGATQIKLMAGGGVSSEFDPLDVLQFTPAELEAAVAAASDWGTYVTVHVYTSEGVRRAVRAGVRCVEHGHLLDEDTVRHLAEQGVWLSTQPFEVDDHHYASPDSARKNREVCEGVARTIGWAVRHGVRLAFGTDLVFDPGKTHRQNEMLVRLGGHLGPVEALRTATSGNAELFRLSGRRDPYRAAPLGVIAPGAWADLLVVDGDPTTDLSVLADPERNLRLIVKDGVVHRNELG</sequence>
<dbReference type="InterPro" id="IPR051781">
    <property type="entry name" value="Metallo-dep_Hydrolase"/>
</dbReference>
<name>A0A372ZPN3_9ACTN</name>
<protein>
    <submittedName>
        <fullName evidence="2">Amidohydrolase family protein</fullName>
    </submittedName>
</protein>
<comment type="caution">
    <text evidence="2">The sequence shown here is derived from an EMBL/GenBank/DDBJ whole genome shotgun (WGS) entry which is preliminary data.</text>
</comment>
<dbReference type="InterPro" id="IPR011059">
    <property type="entry name" value="Metal-dep_hydrolase_composite"/>
</dbReference>
<keyword evidence="2" id="KW-0378">Hydrolase</keyword>
<dbReference type="CDD" id="cd01299">
    <property type="entry name" value="Met_dep_hydrolase_A"/>
    <property type="match status" value="1"/>
</dbReference>
<proteinExistence type="predicted"/>
<dbReference type="PANTHER" id="PTHR43135:SF3">
    <property type="entry name" value="ALPHA-D-RIBOSE 1-METHYLPHOSPHONATE 5-TRIPHOSPHATE DIPHOSPHATASE"/>
    <property type="match status" value="1"/>
</dbReference>
<organism evidence="2 3">
    <name type="scientific">Kitasatospora xanthocidica</name>
    <dbReference type="NCBI Taxonomy" id="83382"/>
    <lineage>
        <taxon>Bacteria</taxon>
        <taxon>Bacillati</taxon>
        <taxon>Actinomycetota</taxon>
        <taxon>Actinomycetes</taxon>
        <taxon>Kitasatosporales</taxon>
        <taxon>Streptomycetaceae</taxon>
        <taxon>Kitasatospora</taxon>
    </lineage>
</organism>
<gene>
    <name evidence="2" type="ORF">DR950_06155</name>
</gene>
<reference evidence="2 3" key="1">
    <citation type="submission" date="2018-08" db="EMBL/GenBank/DDBJ databases">
        <title>Diversity &amp; Physiological Properties of Lignin-Decomposing Actinobacteria from Soil.</title>
        <authorList>
            <person name="Roh S.G."/>
            <person name="Kim S.B."/>
        </authorList>
    </citation>
    <scope>NUCLEOTIDE SEQUENCE [LARGE SCALE GENOMIC DNA]</scope>
    <source>
        <strain evidence="2 3">MMS17-GH009</strain>
    </source>
</reference>
<accession>A0A372ZPN3</accession>
<dbReference type="PANTHER" id="PTHR43135">
    <property type="entry name" value="ALPHA-D-RIBOSE 1-METHYLPHOSPHONATE 5-TRIPHOSPHATE DIPHOSPHATASE"/>
    <property type="match status" value="1"/>
</dbReference>
<feature type="domain" description="Amidohydrolase-related" evidence="1">
    <location>
        <begin position="63"/>
        <end position="417"/>
    </location>
</feature>
<dbReference type="SUPFAM" id="SSF51556">
    <property type="entry name" value="Metallo-dependent hydrolases"/>
    <property type="match status" value="1"/>
</dbReference>
<dbReference type="SUPFAM" id="SSF51338">
    <property type="entry name" value="Composite domain of metallo-dependent hydrolases"/>
    <property type="match status" value="2"/>
</dbReference>
<dbReference type="RefSeq" id="WP_117486214.1">
    <property type="nucleotide sequence ID" value="NZ_QVIG01000001.1"/>
</dbReference>
<evidence type="ECO:0000313" key="2">
    <source>
        <dbReference type="EMBL" id="RGD57432.1"/>
    </source>
</evidence>
<evidence type="ECO:0000259" key="1">
    <source>
        <dbReference type="Pfam" id="PF01979"/>
    </source>
</evidence>
<dbReference type="Pfam" id="PF01979">
    <property type="entry name" value="Amidohydro_1"/>
    <property type="match status" value="1"/>
</dbReference>
<dbReference type="EMBL" id="QVIG01000001">
    <property type="protein sequence ID" value="RGD57432.1"/>
    <property type="molecule type" value="Genomic_DNA"/>
</dbReference>
<dbReference type="Gene3D" id="2.30.40.10">
    <property type="entry name" value="Urease, subunit C, domain 1"/>
    <property type="match status" value="1"/>
</dbReference>
<evidence type="ECO:0000313" key="3">
    <source>
        <dbReference type="Proteomes" id="UP000263377"/>
    </source>
</evidence>
<dbReference type="InterPro" id="IPR032466">
    <property type="entry name" value="Metal_Hydrolase"/>
</dbReference>
<keyword evidence="3" id="KW-1185">Reference proteome</keyword>
<dbReference type="AlphaFoldDB" id="A0A372ZPN3"/>
<dbReference type="GO" id="GO:0016810">
    <property type="term" value="F:hydrolase activity, acting on carbon-nitrogen (but not peptide) bonds"/>
    <property type="evidence" value="ECO:0007669"/>
    <property type="project" value="InterPro"/>
</dbReference>
<dbReference type="Proteomes" id="UP000263377">
    <property type="component" value="Unassembled WGS sequence"/>
</dbReference>